<proteinExistence type="predicted"/>
<dbReference type="AlphaFoldDB" id="G2YR26"/>
<organism evidence="1 2">
    <name type="scientific">Botryotinia fuckeliana (strain T4)</name>
    <name type="common">Noble rot fungus</name>
    <name type="synonym">Botrytis cinerea</name>
    <dbReference type="NCBI Taxonomy" id="999810"/>
    <lineage>
        <taxon>Eukaryota</taxon>
        <taxon>Fungi</taxon>
        <taxon>Dikarya</taxon>
        <taxon>Ascomycota</taxon>
        <taxon>Pezizomycotina</taxon>
        <taxon>Leotiomycetes</taxon>
        <taxon>Helotiales</taxon>
        <taxon>Sclerotiniaceae</taxon>
        <taxon>Botrytis</taxon>
    </lineage>
</organism>
<reference evidence="2" key="1">
    <citation type="journal article" date="2011" name="PLoS Genet.">
        <title>Genomic analysis of the necrotrophic fungal pathogens Sclerotinia sclerotiorum and Botrytis cinerea.</title>
        <authorList>
            <person name="Amselem J."/>
            <person name="Cuomo C.A."/>
            <person name="van Kan J.A."/>
            <person name="Viaud M."/>
            <person name="Benito E.P."/>
            <person name="Couloux A."/>
            <person name="Coutinho P.M."/>
            <person name="de Vries R.P."/>
            <person name="Dyer P.S."/>
            <person name="Fillinger S."/>
            <person name="Fournier E."/>
            <person name="Gout L."/>
            <person name="Hahn M."/>
            <person name="Kohn L."/>
            <person name="Lapalu N."/>
            <person name="Plummer K.M."/>
            <person name="Pradier J.M."/>
            <person name="Quevillon E."/>
            <person name="Sharon A."/>
            <person name="Simon A."/>
            <person name="ten Have A."/>
            <person name="Tudzynski B."/>
            <person name="Tudzynski P."/>
            <person name="Wincker P."/>
            <person name="Andrew M."/>
            <person name="Anthouard V."/>
            <person name="Beever R.E."/>
            <person name="Beffa R."/>
            <person name="Benoit I."/>
            <person name="Bouzid O."/>
            <person name="Brault B."/>
            <person name="Chen Z."/>
            <person name="Choquer M."/>
            <person name="Collemare J."/>
            <person name="Cotton P."/>
            <person name="Danchin E.G."/>
            <person name="Da Silva C."/>
            <person name="Gautier A."/>
            <person name="Giraud C."/>
            <person name="Giraud T."/>
            <person name="Gonzalez C."/>
            <person name="Grossetete S."/>
            <person name="Guldener U."/>
            <person name="Henrissat B."/>
            <person name="Howlett B.J."/>
            <person name="Kodira C."/>
            <person name="Kretschmer M."/>
            <person name="Lappartient A."/>
            <person name="Leroch M."/>
            <person name="Levis C."/>
            <person name="Mauceli E."/>
            <person name="Neuveglise C."/>
            <person name="Oeser B."/>
            <person name="Pearson M."/>
            <person name="Poulain J."/>
            <person name="Poussereau N."/>
            <person name="Quesneville H."/>
            <person name="Rascle C."/>
            <person name="Schumacher J."/>
            <person name="Segurens B."/>
            <person name="Sexton A."/>
            <person name="Silva E."/>
            <person name="Sirven C."/>
            <person name="Soanes D.M."/>
            <person name="Talbot N.J."/>
            <person name="Templeton M."/>
            <person name="Yandava C."/>
            <person name="Yarden O."/>
            <person name="Zeng Q."/>
            <person name="Rollins J.A."/>
            <person name="Lebrun M.H."/>
            <person name="Dickman M."/>
        </authorList>
    </citation>
    <scope>NUCLEOTIDE SEQUENCE [LARGE SCALE GENOMIC DNA]</scope>
    <source>
        <strain evidence="2">T4</strain>
    </source>
</reference>
<protein>
    <submittedName>
        <fullName evidence="1">Uncharacterized protein</fullName>
    </submittedName>
</protein>
<dbReference type="HOGENOM" id="CLU_2996324_0_0_1"/>
<evidence type="ECO:0000313" key="2">
    <source>
        <dbReference type="Proteomes" id="UP000008177"/>
    </source>
</evidence>
<dbReference type="EMBL" id="FQ790349">
    <property type="protein sequence ID" value="CCD54074.1"/>
    <property type="molecule type" value="Genomic_DNA"/>
</dbReference>
<dbReference type="InParanoid" id="G2YR26"/>
<sequence length="57" mass="6495">MCIARKLYIGSLAISRAINKEFSLIVEPYLNWGPLCFGRLLTLGIAMADFWVYTNCH</sequence>
<gene>
    <name evidence="1" type="ORF">BofuT4_uP132540.1</name>
</gene>
<name>G2YR26_BOTF4</name>
<accession>G2YR26</accession>
<evidence type="ECO:0000313" key="1">
    <source>
        <dbReference type="EMBL" id="CCD54074.1"/>
    </source>
</evidence>
<dbReference type="Proteomes" id="UP000008177">
    <property type="component" value="Unplaced contigs"/>
</dbReference>